<protein>
    <submittedName>
        <fullName evidence="1">Uncharacterized protein</fullName>
    </submittedName>
</protein>
<name>A0A2C9U3R1_MANES</name>
<reference evidence="1" key="1">
    <citation type="submission" date="2016-02" db="EMBL/GenBank/DDBJ databases">
        <title>WGS assembly of Manihot esculenta.</title>
        <authorList>
            <person name="Bredeson J.V."/>
            <person name="Prochnik S.E."/>
            <person name="Lyons J.B."/>
            <person name="Schmutz J."/>
            <person name="Grimwood J."/>
            <person name="Vrebalov J."/>
            <person name="Bart R.S."/>
            <person name="Amuge T."/>
            <person name="Ferguson M.E."/>
            <person name="Green R."/>
            <person name="Putnam N."/>
            <person name="Stites J."/>
            <person name="Rounsley S."/>
            <person name="Rokhsar D.S."/>
        </authorList>
    </citation>
    <scope>NUCLEOTIDE SEQUENCE [LARGE SCALE GENOMIC DNA]</scope>
    <source>
        <tissue evidence="1">Leaf</tissue>
    </source>
</reference>
<dbReference type="EMBL" id="CM004404">
    <property type="protein sequence ID" value="OAY23938.1"/>
    <property type="molecule type" value="Genomic_DNA"/>
</dbReference>
<organism evidence="1">
    <name type="scientific">Manihot esculenta</name>
    <name type="common">Cassava</name>
    <name type="synonym">Jatropha manihot</name>
    <dbReference type="NCBI Taxonomy" id="3983"/>
    <lineage>
        <taxon>Eukaryota</taxon>
        <taxon>Viridiplantae</taxon>
        <taxon>Streptophyta</taxon>
        <taxon>Embryophyta</taxon>
        <taxon>Tracheophyta</taxon>
        <taxon>Spermatophyta</taxon>
        <taxon>Magnoliopsida</taxon>
        <taxon>eudicotyledons</taxon>
        <taxon>Gunneridae</taxon>
        <taxon>Pentapetalae</taxon>
        <taxon>rosids</taxon>
        <taxon>fabids</taxon>
        <taxon>Malpighiales</taxon>
        <taxon>Euphorbiaceae</taxon>
        <taxon>Crotonoideae</taxon>
        <taxon>Manihoteae</taxon>
        <taxon>Manihot</taxon>
    </lineage>
</organism>
<dbReference type="AlphaFoldDB" id="A0A2C9U3R1"/>
<evidence type="ECO:0000313" key="1">
    <source>
        <dbReference type="EMBL" id="OAY23938.1"/>
    </source>
</evidence>
<gene>
    <name evidence="1" type="ORF">MANES_18G119300</name>
</gene>
<sequence>MSILQTMDILKLGISWRIRNVDIIRVWGDPWINRDYNFFIETPCVDGLEYM</sequence>
<accession>A0A2C9U3R1</accession>
<proteinExistence type="predicted"/>